<feature type="signal peptide" evidence="2">
    <location>
        <begin position="1"/>
        <end position="18"/>
    </location>
</feature>
<feature type="compositionally biased region" description="Gly residues" evidence="1">
    <location>
        <begin position="47"/>
        <end position="58"/>
    </location>
</feature>
<feature type="chain" id="PRO_5046992198" description="DUF4189 domain-containing protein" evidence="2">
    <location>
        <begin position="19"/>
        <end position="155"/>
    </location>
</feature>
<dbReference type="RefSeq" id="WP_394399840.1">
    <property type="nucleotide sequence ID" value="NZ_JBIGHW010000010.1"/>
</dbReference>
<evidence type="ECO:0000256" key="1">
    <source>
        <dbReference type="SAM" id="MobiDB-lite"/>
    </source>
</evidence>
<evidence type="ECO:0008006" key="5">
    <source>
        <dbReference type="Google" id="ProtNLM"/>
    </source>
</evidence>
<gene>
    <name evidence="3" type="ORF">ACG0Z3_17655</name>
</gene>
<evidence type="ECO:0000256" key="2">
    <source>
        <dbReference type="SAM" id="SignalP"/>
    </source>
</evidence>
<dbReference type="EMBL" id="JBIGHW010000010">
    <property type="protein sequence ID" value="MFG6442516.1"/>
    <property type="molecule type" value="Genomic_DNA"/>
</dbReference>
<proteinExistence type="predicted"/>
<dbReference type="Proteomes" id="UP001606301">
    <property type="component" value="Unassembled WGS sequence"/>
</dbReference>
<keyword evidence="4" id="KW-1185">Reference proteome</keyword>
<keyword evidence="2" id="KW-0732">Signal</keyword>
<sequence>MRTLSLFFVLYSAASPHAQESCPSGTVCVNGKRTIQEYDPWANDPYGGFGGGGGGDGGWSSSPSIEPASAGGDGASPIAAQSDVEAAKKVLEGIDPPCPKSGESSSVYMARATNYCVGVVQDAFPMLNKTLAATACTSMNPKINLAYVGEGSCKG</sequence>
<evidence type="ECO:0000313" key="4">
    <source>
        <dbReference type="Proteomes" id="UP001606301"/>
    </source>
</evidence>
<organism evidence="3 4">
    <name type="scientific">Pelomonas margarita</name>
    <dbReference type="NCBI Taxonomy" id="3299031"/>
    <lineage>
        <taxon>Bacteria</taxon>
        <taxon>Pseudomonadati</taxon>
        <taxon>Pseudomonadota</taxon>
        <taxon>Betaproteobacteria</taxon>
        <taxon>Burkholderiales</taxon>
        <taxon>Sphaerotilaceae</taxon>
        <taxon>Roseateles</taxon>
    </lineage>
</organism>
<evidence type="ECO:0000313" key="3">
    <source>
        <dbReference type="EMBL" id="MFG6442516.1"/>
    </source>
</evidence>
<reference evidence="3 4" key="1">
    <citation type="submission" date="2024-08" db="EMBL/GenBank/DDBJ databases">
        <authorList>
            <person name="Lu H."/>
        </authorList>
    </citation>
    <scope>NUCLEOTIDE SEQUENCE [LARGE SCALE GENOMIC DNA]</scope>
    <source>
        <strain evidence="3 4">LKC17W</strain>
    </source>
</reference>
<protein>
    <recommendedName>
        <fullName evidence="5">DUF4189 domain-containing protein</fullName>
    </recommendedName>
</protein>
<comment type="caution">
    <text evidence="3">The sequence shown here is derived from an EMBL/GenBank/DDBJ whole genome shotgun (WGS) entry which is preliminary data.</text>
</comment>
<name>A0ABW7FMG9_9BURK</name>
<accession>A0ABW7FMG9</accession>
<feature type="region of interest" description="Disordered" evidence="1">
    <location>
        <begin position="46"/>
        <end position="78"/>
    </location>
</feature>